<dbReference type="Proteomes" id="UP001239111">
    <property type="component" value="Chromosome 2"/>
</dbReference>
<proteinExistence type="predicted"/>
<gene>
    <name evidence="1" type="ORF">QAD02_015128</name>
</gene>
<evidence type="ECO:0000313" key="1">
    <source>
        <dbReference type="EMBL" id="KAJ8679341.1"/>
    </source>
</evidence>
<evidence type="ECO:0000313" key="2">
    <source>
        <dbReference type="Proteomes" id="UP001239111"/>
    </source>
</evidence>
<reference evidence="1" key="1">
    <citation type="submission" date="2023-04" db="EMBL/GenBank/DDBJ databases">
        <title>A chromosome-level genome assembly of the parasitoid wasp Eretmocerus hayati.</title>
        <authorList>
            <person name="Zhong Y."/>
            <person name="Liu S."/>
            <person name="Liu Y."/>
        </authorList>
    </citation>
    <scope>NUCLEOTIDE SEQUENCE</scope>
    <source>
        <strain evidence="1">ZJU_SS_LIU_2023</strain>
    </source>
</reference>
<dbReference type="EMBL" id="CM056742">
    <property type="protein sequence ID" value="KAJ8679341.1"/>
    <property type="molecule type" value="Genomic_DNA"/>
</dbReference>
<sequence length="268" mass="30502">MEGVTITFPGRSVMTSWSQDLNFNKMVAAIDMFLCYFPMSSESDLRIGTLGSRYKDCSAFLSVGLLTKTLGMKKESQLLNWIFTEGLAAEFKQMMKRDQECMKVHSYFPYQADFGLVRRSYYSATKNPQLFFLLHAVGTLLQSTRSKNAVMISEDNIVNNSTSAKWIAYIFAKNVELRKMFMKKGSDQRPKAQRKVLPLPTGMPRSKDAIEWFIYMRGCNFELPLPVVEFINHAKSLIGEVRPKTVGEHVKLYFSLSDVSSLCLSPIS</sequence>
<protein>
    <submittedName>
        <fullName evidence="1">Uncharacterized protein</fullName>
    </submittedName>
</protein>
<accession>A0ACC2P7D8</accession>
<organism evidence="1 2">
    <name type="scientific">Eretmocerus hayati</name>
    <dbReference type="NCBI Taxonomy" id="131215"/>
    <lineage>
        <taxon>Eukaryota</taxon>
        <taxon>Metazoa</taxon>
        <taxon>Ecdysozoa</taxon>
        <taxon>Arthropoda</taxon>
        <taxon>Hexapoda</taxon>
        <taxon>Insecta</taxon>
        <taxon>Pterygota</taxon>
        <taxon>Neoptera</taxon>
        <taxon>Endopterygota</taxon>
        <taxon>Hymenoptera</taxon>
        <taxon>Apocrita</taxon>
        <taxon>Proctotrupomorpha</taxon>
        <taxon>Chalcidoidea</taxon>
        <taxon>Aphelinidae</taxon>
        <taxon>Aphelininae</taxon>
        <taxon>Eretmocerus</taxon>
    </lineage>
</organism>
<comment type="caution">
    <text evidence="1">The sequence shown here is derived from an EMBL/GenBank/DDBJ whole genome shotgun (WGS) entry which is preliminary data.</text>
</comment>
<name>A0ACC2P7D8_9HYME</name>
<keyword evidence="2" id="KW-1185">Reference proteome</keyword>